<protein>
    <recommendedName>
        <fullName evidence="3">HAD superfamily hydrolase</fullName>
    </recommendedName>
</protein>
<gene>
    <name evidence="1" type="ORF">WICPIJ_009676</name>
</gene>
<dbReference type="NCBIfam" id="TIGR01549">
    <property type="entry name" value="HAD-SF-IA-v1"/>
    <property type="match status" value="1"/>
</dbReference>
<dbReference type="OrthoDB" id="426235at2759"/>
<dbReference type="InterPro" id="IPR036412">
    <property type="entry name" value="HAD-like_sf"/>
</dbReference>
<evidence type="ECO:0008006" key="3">
    <source>
        <dbReference type="Google" id="ProtNLM"/>
    </source>
</evidence>
<accession>A0A9P8PLJ6</accession>
<dbReference type="SFLD" id="SFLDS00003">
    <property type="entry name" value="Haloacid_Dehalogenase"/>
    <property type="match status" value="1"/>
</dbReference>
<reference evidence="1" key="1">
    <citation type="journal article" date="2021" name="Open Biol.">
        <title>Shared evolutionary footprints suggest mitochondrial oxidative damage underlies multiple complex I losses in fungi.</title>
        <authorList>
            <person name="Schikora-Tamarit M.A."/>
            <person name="Marcet-Houben M."/>
            <person name="Nosek J."/>
            <person name="Gabaldon T."/>
        </authorList>
    </citation>
    <scope>NUCLEOTIDE SEQUENCE</scope>
    <source>
        <strain evidence="1">CBS2887</strain>
    </source>
</reference>
<dbReference type="SUPFAM" id="SSF56784">
    <property type="entry name" value="HAD-like"/>
    <property type="match status" value="1"/>
</dbReference>
<dbReference type="GO" id="GO:0016791">
    <property type="term" value="F:phosphatase activity"/>
    <property type="evidence" value="ECO:0007669"/>
    <property type="project" value="UniProtKB-ARBA"/>
</dbReference>
<reference evidence="1" key="2">
    <citation type="submission" date="2021-01" db="EMBL/GenBank/DDBJ databases">
        <authorList>
            <person name="Schikora-Tamarit M.A."/>
        </authorList>
    </citation>
    <scope>NUCLEOTIDE SEQUENCE</scope>
    <source>
        <strain evidence="1">CBS2887</strain>
    </source>
</reference>
<dbReference type="InterPro" id="IPR023214">
    <property type="entry name" value="HAD_sf"/>
</dbReference>
<dbReference type="CDD" id="cd01427">
    <property type="entry name" value="HAD_like"/>
    <property type="match status" value="1"/>
</dbReference>
<dbReference type="AlphaFoldDB" id="A0A9P8PLJ6"/>
<name>A0A9P8PLJ6_WICPI</name>
<dbReference type="InterPro" id="IPR006439">
    <property type="entry name" value="HAD-SF_hydro_IA"/>
</dbReference>
<dbReference type="PANTHER" id="PTHR43885">
    <property type="entry name" value="HALOACID DEHALOGENASE-LIKE HYDROLASE"/>
    <property type="match status" value="1"/>
</dbReference>
<dbReference type="SFLD" id="SFLDG01129">
    <property type="entry name" value="C1.5:_HAD__Beta-PGM__Phosphata"/>
    <property type="match status" value="1"/>
</dbReference>
<proteinExistence type="predicted"/>
<dbReference type="EMBL" id="JAEUBG010005584">
    <property type="protein sequence ID" value="KAH3673765.1"/>
    <property type="molecule type" value="Genomic_DNA"/>
</dbReference>
<keyword evidence="2" id="KW-1185">Reference proteome</keyword>
<sequence>MVSIRNKSGQLVKIKGVVFDMDGTLTISQPWMFKEMRSVIGLTDPKVDILTFISQLSPEEQTNANLRVEQVEEKAMREMQPQLGLLPLLTHLQSLPLPMAILTRNLIKPVTHLLNTHIPANIEFNPILTRSFQPPKPKPDALFHIAENWGVKAEELIMVGDSMDDMNAGYDAGAVTVLIKSVMNGKDHTDVKVGYVVESLEEIIELLEADVE</sequence>
<dbReference type="Gene3D" id="3.40.50.1000">
    <property type="entry name" value="HAD superfamily/HAD-like"/>
    <property type="match status" value="1"/>
</dbReference>
<evidence type="ECO:0000313" key="1">
    <source>
        <dbReference type="EMBL" id="KAH3673765.1"/>
    </source>
</evidence>
<organism evidence="1 2">
    <name type="scientific">Wickerhamomyces pijperi</name>
    <name type="common">Yeast</name>
    <name type="synonym">Pichia pijperi</name>
    <dbReference type="NCBI Taxonomy" id="599730"/>
    <lineage>
        <taxon>Eukaryota</taxon>
        <taxon>Fungi</taxon>
        <taxon>Dikarya</taxon>
        <taxon>Ascomycota</taxon>
        <taxon>Saccharomycotina</taxon>
        <taxon>Saccharomycetes</taxon>
        <taxon>Phaffomycetales</taxon>
        <taxon>Wickerhamomycetaceae</taxon>
        <taxon>Wickerhamomyces</taxon>
    </lineage>
</organism>
<comment type="caution">
    <text evidence="1">The sequence shown here is derived from an EMBL/GenBank/DDBJ whole genome shotgun (WGS) entry which is preliminary data.</text>
</comment>
<dbReference type="Proteomes" id="UP000774326">
    <property type="component" value="Unassembled WGS sequence"/>
</dbReference>
<dbReference type="Pfam" id="PF00702">
    <property type="entry name" value="Hydrolase"/>
    <property type="match status" value="1"/>
</dbReference>
<evidence type="ECO:0000313" key="2">
    <source>
        <dbReference type="Proteomes" id="UP000774326"/>
    </source>
</evidence>
<dbReference type="PANTHER" id="PTHR43885:SF1">
    <property type="entry name" value="SUPERFAMILY HYDROLASE, PUTATIVE (AFU_ORTHOLOGUE AFUA_4G13290)-RELATED"/>
    <property type="match status" value="1"/>
</dbReference>
<dbReference type="Gene3D" id="1.10.260.80">
    <property type="match status" value="1"/>
</dbReference>
<dbReference type="NCBIfam" id="TIGR01509">
    <property type="entry name" value="HAD-SF-IA-v3"/>
    <property type="match status" value="1"/>
</dbReference>